<dbReference type="SMART" id="SM00382">
    <property type="entry name" value="AAA"/>
    <property type="match status" value="1"/>
</dbReference>
<feature type="domain" description="ABC transporter" evidence="4">
    <location>
        <begin position="8"/>
        <end position="258"/>
    </location>
</feature>
<organism evidence="5">
    <name type="scientific">uncultured Thermomicrobiales bacterium</name>
    <dbReference type="NCBI Taxonomy" id="1645740"/>
    <lineage>
        <taxon>Bacteria</taxon>
        <taxon>Pseudomonadati</taxon>
        <taxon>Thermomicrobiota</taxon>
        <taxon>Thermomicrobia</taxon>
        <taxon>Thermomicrobiales</taxon>
        <taxon>environmental samples</taxon>
    </lineage>
</organism>
<dbReference type="GO" id="GO:0015833">
    <property type="term" value="P:peptide transport"/>
    <property type="evidence" value="ECO:0007669"/>
    <property type="project" value="InterPro"/>
</dbReference>
<keyword evidence="1" id="KW-0813">Transport</keyword>
<dbReference type="GO" id="GO:0016887">
    <property type="term" value="F:ATP hydrolysis activity"/>
    <property type="evidence" value="ECO:0007669"/>
    <property type="project" value="InterPro"/>
</dbReference>
<keyword evidence="3 5" id="KW-0067">ATP-binding</keyword>
<dbReference type="InterPro" id="IPR050319">
    <property type="entry name" value="ABC_transp_ATP-bind"/>
</dbReference>
<evidence type="ECO:0000256" key="2">
    <source>
        <dbReference type="ARBA" id="ARBA00022741"/>
    </source>
</evidence>
<dbReference type="GO" id="GO:0055085">
    <property type="term" value="P:transmembrane transport"/>
    <property type="evidence" value="ECO:0007669"/>
    <property type="project" value="UniProtKB-ARBA"/>
</dbReference>
<keyword evidence="2" id="KW-0547">Nucleotide-binding</keyword>
<dbReference type="PROSITE" id="PS00211">
    <property type="entry name" value="ABC_TRANSPORTER_1"/>
    <property type="match status" value="1"/>
</dbReference>
<name>A0A6J4UNQ9_9BACT</name>
<reference evidence="5" key="1">
    <citation type="submission" date="2020-02" db="EMBL/GenBank/DDBJ databases">
        <authorList>
            <person name="Meier V. D."/>
        </authorList>
    </citation>
    <scope>NUCLEOTIDE SEQUENCE</scope>
    <source>
        <strain evidence="5">AVDCRST_MAG19</strain>
    </source>
</reference>
<evidence type="ECO:0000256" key="3">
    <source>
        <dbReference type="ARBA" id="ARBA00022840"/>
    </source>
</evidence>
<dbReference type="PANTHER" id="PTHR43776">
    <property type="entry name" value="TRANSPORT ATP-BINDING PROTEIN"/>
    <property type="match status" value="1"/>
</dbReference>
<dbReference type="PANTHER" id="PTHR43776:SF8">
    <property type="entry name" value="ABC TRANSPORTER, ATP-BINDING PROTEIN"/>
    <property type="match status" value="1"/>
</dbReference>
<dbReference type="InterPro" id="IPR013563">
    <property type="entry name" value="Oligopep_ABC_C"/>
</dbReference>
<sequence length="329" mass="35279">MGEPPPLVALDDVSVVFRTRSGLFRSSALRAVDGVSLAVTRGETLALVGESGSGKTTLGRVSLRLVAATWGRVSFDGRDVTDVAEEQLGWLRRRAQIVFQDPFSSLNPYMRVAELVGEPLLIDGVRSRQERLERVHRALEAVDLVPAARAAAKYPTAMSGGQRQRVGIARALVRDPEYIVADEPVSMIDASSRIDILDLLRGLQLRRGVAFLYITHDIASARHFADRIAVMHRGAVVELGDAGAVIDRPVHPYTRALIAAVPEPDPANRHRRRAVGGADGADGDFRVVEGCPHGPLPGGRRPVLLDMPGDPGHFVACHVMSAAGATAPG</sequence>
<dbReference type="InterPro" id="IPR003593">
    <property type="entry name" value="AAA+_ATPase"/>
</dbReference>
<evidence type="ECO:0000259" key="4">
    <source>
        <dbReference type="PROSITE" id="PS50893"/>
    </source>
</evidence>
<evidence type="ECO:0000256" key="1">
    <source>
        <dbReference type="ARBA" id="ARBA00022448"/>
    </source>
</evidence>
<dbReference type="InterPro" id="IPR003439">
    <property type="entry name" value="ABC_transporter-like_ATP-bd"/>
</dbReference>
<dbReference type="CDD" id="cd03257">
    <property type="entry name" value="ABC_NikE_OppD_transporters"/>
    <property type="match status" value="1"/>
</dbReference>
<dbReference type="InterPro" id="IPR017871">
    <property type="entry name" value="ABC_transporter-like_CS"/>
</dbReference>
<dbReference type="Gene3D" id="3.40.50.300">
    <property type="entry name" value="P-loop containing nucleotide triphosphate hydrolases"/>
    <property type="match status" value="1"/>
</dbReference>
<gene>
    <name evidence="5" type="ORF">AVDCRST_MAG19-917</name>
</gene>
<evidence type="ECO:0000313" key="5">
    <source>
        <dbReference type="EMBL" id="CAA9552272.1"/>
    </source>
</evidence>
<dbReference type="Pfam" id="PF00005">
    <property type="entry name" value="ABC_tran"/>
    <property type="match status" value="1"/>
</dbReference>
<dbReference type="GO" id="GO:0005524">
    <property type="term" value="F:ATP binding"/>
    <property type="evidence" value="ECO:0007669"/>
    <property type="project" value="UniProtKB-KW"/>
</dbReference>
<dbReference type="AlphaFoldDB" id="A0A6J4UNQ9"/>
<dbReference type="SUPFAM" id="SSF52540">
    <property type="entry name" value="P-loop containing nucleoside triphosphate hydrolases"/>
    <property type="match status" value="1"/>
</dbReference>
<dbReference type="EMBL" id="CADCWL010000038">
    <property type="protein sequence ID" value="CAA9552272.1"/>
    <property type="molecule type" value="Genomic_DNA"/>
</dbReference>
<dbReference type="Pfam" id="PF08352">
    <property type="entry name" value="oligo_HPY"/>
    <property type="match status" value="1"/>
</dbReference>
<protein>
    <submittedName>
        <fullName evidence="5">Oligopeptide transport ATP-binding protein OppF</fullName>
    </submittedName>
</protein>
<dbReference type="PROSITE" id="PS50893">
    <property type="entry name" value="ABC_TRANSPORTER_2"/>
    <property type="match status" value="1"/>
</dbReference>
<accession>A0A6J4UNQ9</accession>
<dbReference type="InterPro" id="IPR027417">
    <property type="entry name" value="P-loop_NTPase"/>
</dbReference>
<proteinExistence type="predicted"/>